<keyword evidence="1" id="KW-0812">Transmembrane</keyword>
<dbReference type="Proteomes" id="UP000679179">
    <property type="component" value="Unassembled WGS sequence"/>
</dbReference>
<protein>
    <submittedName>
        <fullName evidence="2">Uncharacterized protein</fullName>
    </submittedName>
</protein>
<keyword evidence="1" id="KW-1133">Transmembrane helix</keyword>
<keyword evidence="1" id="KW-0472">Membrane</keyword>
<reference evidence="2" key="1">
    <citation type="submission" date="2021-03" db="EMBL/GenBank/DDBJ databases">
        <title>Taxonomic study of Clostridium polyendosporum from meadow-gley soil under rice.</title>
        <authorList>
            <person name="Kobayashi H."/>
            <person name="Tanizawa Y."/>
            <person name="Yagura M."/>
        </authorList>
    </citation>
    <scope>NUCLEOTIDE SEQUENCE</scope>
    <source>
        <strain evidence="2">JCM 30710</strain>
    </source>
</reference>
<dbReference type="EMBL" id="BOPZ01000002">
    <property type="protein sequence ID" value="GIM27620.1"/>
    <property type="molecule type" value="Genomic_DNA"/>
</dbReference>
<evidence type="ECO:0000313" key="2">
    <source>
        <dbReference type="EMBL" id="GIM27620.1"/>
    </source>
</evidence>
<name>A0A919RW82_9CLOT</name>
<accession>A0A919RW82</accession>
<organism evidence="2 3">
    <name type="scientific">Clostridium polyendosporum</name>
    <dbReference type="NCBI Taxonomy" id="69208"/>
    <lineage>
        <taxon>Bacteria</taxon>
        <taxon>Bacillati</taxon>
        <taxon>Bacillota</taxon>
        <taxon>Clostridia</taxon>
        <taxon>Eubacteriales</taxon>
        <taxon>Clostridiaceae</taxon>
        <taxon>Clostridium</taxon>
    </lineage>
</organism>
<gene>
    <name evidence="2" type="ORF">CPJCM30710_02860</name>
</gene>
<feature type="transmembrane region" description="Helical" evidence="1">
    <location>
        <begin position="38"/>
        <end position="58"/>
    </location>
</feature>
<sequence length="60" mass="6865">MFFLLMLIIILLLLILLLEVFPLKTTFAASSEVLSDLRIVISWLNPMIKGIISGYIIFRP</sequence>
<keyword evidence="3" id="KW-1185">Reference proteome</keyword>
<evidence type="ECO:0000256" key="1">
    <source>
        <dbReference type="SAM" id="Phobius"/>
    </source>
</evidence>
<evidence type="ECO:0000313" key="3">
    <source>
        <dbReference type="Proteomes" id="UP000679179"/>
    </source>
</evidence>
<comment type="caution">
    <text evidence="2">The sequence shown here is derived from an EMBL/GenBank/DDBJ whole genome shotgun (WGS) entry which is preliminary data.</text>
</comment>
<proteinExistence type="predicted"/>
<dbReference type="AlphaFoldDB" id="A0A919RW82"/>